<evidence type="ECO:0000313" key="2">
    <source>
        <dbReference type="Proteomes" id="UP000827872"/>
    </source>
</evidence>
<gene>
    <name evidence="1" type="primary">WNT1</name>
    <name evidence="1" type="ORF">K3G42_030755</name>
</gene>
<keyword evidence="2" id="KW-1185">Reference proteome</keyword>
<proteinExistence type="predicted"/>
<accession>A0ACB8EL41</accession>
<name>A0ACB8EL41_9SAUR</name>
<reference evidence="1" key="1">
    <citation type="submission" date="2021-08" db="EMBL/GenBank/DDBJ databases">
        <title>The first chromosome-level gecko genome reveals the dynamic sex chromosomes of Neotropical dwarf geckos (Sphaerodactylidae: Sphaerodactylus).</title>
        <authorList>
            <person name="Pinto B.J."/>
            <person name="Keating S.E."/>
            <person name="Gamble T."/>
        </authorList>
    </citation>
    <scope>NUCLEOTIDE SEQUENCE</scope>
    <source>
        <strain evidence="1">TG3544</strain>
    </source>
</reference>
<evidence type="ECO:0000313" key="1">
    <source>
        <dbReference type="EMBL" id="KAH7993357.1"/>
    </source>
</evidence>
<sequence length="470" mass="51733">MTSGRRRRQQQPKGSGAKAPKPPPRSSQGAWAHRTPPQERGGPPRDGAVAAAGGDPRLKAAPELFFPPCDRAGLRESRSGARFARAVTVGAERLAGRAGEAMSPVALMLGLKTLWVLAFSSLSNTLAVNNSGRWWGIINVASSTNLLTDSKNVQLVLDPSLQLLSRKQRKLIRQNPGILHSISSGLQSAIKECKWQFRNRRWNCPTMPGPNIFGKIVNRGCRETAFIFAITSAGVTHSVARSCSEGSIESCTCDYRRRGPGGPDWHWGGCSDNVDFGRVFGREFVDSNEKGRDLRFLMNLHNNEAGRLTVFTEMRQECKCHGMSGSCTVKTCWMRLPTFRTVGDFLKDRFDGASRVIYGNKGSNRASRVELHHLEPENPAHKPPSPHDLVYFEKSPNFCTYSGKTGTAGTAGRSCNSSSPALDGCELLCCGRGYRTRTQQVTERCNCTFHWCCHVSCLNCTNMQVLHECL</sequence>
<dbReference type="Proteomes" id="UP000827872">
    <property type="component" value="Linkage Group LG03"/>
</dbReference>
<comment type="caution">
    <text evidence="1">The sequence shown here is derived from an EMBL/GenBank/DDBJ whole genome shotgun (WGS) entry which is preliminary data.</text>
</comment>
<dbReference type="EMBL" id="CM037616">
    <property type="protein sequence ID" value="KAH7993357.1"/>
    <property type="molecule type" value="Genomic_DNA"/>
</dbReference>
<protein>
    <submittedName>
        <fullName evidence="1">Protein Wnt-1</fullName>
    </submittedName>
</protein>
<organism evidence="1 2">
    <name type="scientific">Sphaerodactylus townsendi</name>
    <dbReference type="NCBI Taxonomy" id="933632"/>
    <lineage>
        <taxon>Eukaryota</taxon>
        <taxon>Metazoa</taxon>
        <taxon>Chordata</taxon>
        <taxon>Craniata</taxon>
        <taxon>Vertebrata</taxon>
        <taxon>Euteleostomi</taxon>
        <taxon>Lepidosauria</taxon>
        <taxon>Squamata</taxon>
        <taxon>Bifurcata</taxon>
        <taxon>Gekkota</taxon>
        <taxon>Sphaerodactylidae</taxon>
        <taxon>Sphaerodactylus</taxon>
    </lineage>
</organism>